<sequence>ASADVKYDKNSGKITWTIGKLPANTGILYPVKRLVFKIGFTPSSSQVGQMIDLVSESTISGSDTFTGASLQGTARAIRSDLPDDSSIGYDGGKVIQ</sequence>
<protein>
    <submittedName>
        <fullName evidence="1">Uncharacterized protein</fullName>
    </submittedName>
</protein>
<proteinExistence type="predicted"/>
<dbReference type="AlphaFoldDB" id="A0A2M7IIK5"/>
<feature type="non-terminal residue" evidence="1">
    <location>
        <position position="1"/>
    </location>
</feature>
<dbReference type="EMBL" id="PFGY01000044">
    <property type="protein sequence ID" value="PIW76367.1"/>
    <property type="molecule type" value="Genomic_DNA"/>
</dbReference>
<comment type="caution">
    <text evidence="1">The sequence shown here is derived from an EMBL/GenBank/DDBJ whole genome shotgun (WGS) entry which is preliminary data.</text>
</comment>
<reference evidence="2" key="1">
    <citation type="submission" date="2017-09" db="EMBL/GenBank/DDBJ databases">
        <title>Depth-based differentiation of microbial function through sediment-hosted aquifers and enrichment of novel symbionts in the deep terrestrial subsurface.</title>
        <authorList>
            <person name="Probst A.J."/>
            <person name="Ladd B."/>
            <person name="Jarett J.K."/>
            <person name="Geller-Mcgrath D.E."/>
            <person name="Sieber C.M.K."/>
            <person name="Emerson J.B."/>
            <person name="Anantharaman K."/>
            <person name="Thomas B.C."/>
            <person name="Malmstrom R."/>
            <person name="Stieglmeier M."/>
            <person name="Klingl A."/>
            <person name="Woyke T."/>
            <person name="Ryan C.M."/>
            <person name="Banfield J.F."/>
        </authorList>
    </citation>
    <scope>NUCLEOTIDE SEQUENCE [LARGE SCALE GENOMIC DNA]</scope>
</reference>
<evidence type="ECO:0000313" key="2">
    <source>
        <dbReference type="Proteomes" id="UP000229561"/>
    </source>
</evidence>
<organism evidence="1 2">
    <name type="scientific">Candidatus Portnoybacteria bacterium CG_4_8_14_3_um_filter_40_10</name>
    <dbReference type="NCBI Taxonomy" id="1974801"/>
    <lineage>
        <taxon>Bacteria</taxon>
        <taxon>Candidatus Portnoyibacteriota</taxon>
    </lineage>
</organism>
<gene>
    <name evidence="1" type="ORF">CO001_01720</name>
</gene>
<dbReference type="Proteomes" id="UP000229561">
    <property type="component" value="Unassembled WGS sequence"/>
</dbReference>
<evidence type="ECO:0000313" key="1">
    <source>
        <dbReference type="EMBL" id="PIW76367.1"/>
    </source>
</evidence>
<accession>A0A2M7IIK5</accession>
<name>A0A2M7IIK5_9BACT</name>